<keyword evidence="4 6" id="KW-1133">Transmembrane helix</keyword>
<accession>W9DYX2</accession>
<dbReference type="InterPro" id="IPR027379">
    <property type="entry name" value="CLS_N"/>
</dbReference>
<protein>
    <recommendedName>
        <fullName evidence="7">Cardiolipin synthase N-terminal domain-containing protein</fullName>
    </recommendedName>
</protein>
<dbReference type="Pfam" id="PF13396">
    <property type="entry name" value="PLDc_N"/>
    <property type="match status" value="1"/>
</dbReference>
<evidence type="ECO:0000256" key="4">
    <source>
        <dbReference type="ARBA" id="ARBA00022989"/>
    </source>
</evidence>
<comment type="caution">
    <text evidence="8">The sequence shown here is derived from an EMBL/GenBank/DDBJ whole genome shotgun (WGS) entry which is preliminary data.</text>
</comment>
<organism evidence="8 9">
    <name type="scientific">Methanolobus tindarius DSM 2278</name>
    <dbReference type="NCBI Taxonomy" id="1090322"/>
    <lineage>
        <taxon>Archaea</taxon>
        <taxon>Methanobacteriati</taxon>
        <taxon>Methanobacteriota</taxon>
        <taxon>Stenosarchaea group</taxon>
        <taxon>Methanomicrobia</taxon>
        <taxon>Methanosarcinales</taxon>
        <taxon>Methanosarcinaceae</taxon>
        <taxon>Methanolobus</taxon>
    </lineage>
</organism>
<sequence>MFDMFGMTVSFFLFIFFFGFGIIGTLFWLWMLIDCATKEPSEGNDKLIWIIIIVFTHVLGALVYFVIRRPKRIQDYGK</sequence>
<name>W9DYX2_METTI</name>
<evidence type="ECO:0000313" key="8">
    <source>
        <dbReference type="EMBL" id="ETA68551.1"/>
    </source>
</evidence>
<evidence type="ECO:0000256" key="1">
    <source>
        <dbReference type="ARBA" id="ARBA00004651"/>
    </source>
</evidence>
<evidence type="ECO:0000259" key="7">
    <source>
        <dbReference type="Pfam" id="PF13396"/>
    </source>
</evidence>
<dbReference type="STRING" id="1090322.MettiDRAFT_2024"/>
<gene>
    <name evidence="8" type="ORF">MettiDRAFT_2024</name>
</gene>
<evidence type="ECO:0000256" key="6">
    <source>
        <dbReference type="SAM" id="Phobius"/>
    </source>
</evidence>
<proteinExistence type="predicted"/>
<keyword evidence="3 6" id="KW-0812">Transmembrane</keyword>
<keyword evidence="9" id="KW-1185">Reference proteome</keyword>
<keyword evidence="2" id="KW-1003">Cell membrane</keyword>
<evidence type="ECO:0000256" key="5">
    <source>
        <dbReference type="ARBA" id="ARBA00023136"/>
    </source>
</evidence>
<reference evidence="8 9" key="1">
    <citation type="submission" date="2013-08" db="EMBL/GenBank/DDBJ databases">
        <authorList>
            <consortium name="DOE Joint Genome Institute"/>
            <person name="Eisen J."/>
            <person name="Huntemann M."/>
            <person name="Han J."/>
            <person name="Chen A."/>
            <person name="Kyrpides N."/>
            <person name="Mavromatis K."/>
            <person name="Markowitz V."/>
            <person name="Palaniappan K."/>
            <person name="Ivanova N."/>
            <person name="Schaumberg A."/>
            <person name="Pati A."/>
            <person name="Liolios K."/>
            <person name="Nordberg H.P."/>
            <person name="Cantor M.N."/>
            <person name="Hua S.X."/>
            <person name="Woyke T."/>
        </authorList>
    </citation>
    <scope>NUCLEOTIDE SEQUENCE [LARGE SCALE GENOMIC DNA]</scope>
    <source>
        <strain evidence="8 9">DSM 2278</strain>
    </source>
</reference>
<evidence type="ECO:0000256" key="3">
    <source>
        <dbReference type="ARBA" id="ARBA00022692"/>
    </source>
</evidence>
<evidence type="ECO:0000313" key="9">
    <source>
        <dbReference type="Proteomes" id="UP000019483"/>
    </source>
</evidence>
<dbReference type="RefSeq" id="WP_023845686.1">
    <property type="nucleotide sequence ID" value="NZ_AZAJ01000001.1"/>
</dbReference>
<dbReference type="EMBL" id="AZAJ01000001">
    <property type="protein sequence ID" value="ETA68551.1"/>
    <property type="molecule type" value="Genomic_DNA"/>
</dbReference>
<dbReference type="OrthoDB" id="137139at2157"/>
<dbReference type="Proteomes" id="UP000019483">
    <property type="component" value="Unassembled WGS sequence"/>
</dbReference>
<feature type="transmembrane region" description="Helical" evidence="6">
    <location>
        <begin position="48"/>
        <end position="67"/>
    </location>
</feature>
<keyword evidence="5 6" id="KW-0472">Membrane</keyword>
<feature type="transmembrane region" description="Helical" evidence="6">
    <location>
        <begin position="12"/>
        <end position="33"/>
    </location>
</feature>
<evidence type="ECO:0000256" key="2">
    <source>
        <dbReference type="ARBA" id="ARBA00022475"/>
    </source>
</evidence>
<feature type="domain" description="Cardiolipin synthase N-terminal" evidence="7">
    <location>
        <begin position="27"/>
        <end position="69"/>
    </location>
</feature>
<dbReference type="GO" id="GO:0005886">
    <property type="term" value="C:plasma membrane"/>
    <property type="evidence" value="ECO:0007669"/>
    <property type="project" value="UniProtKB-SubCell"/>
</dbReference>
<dbReference type="AlphaFoldDB" id="W9DYX2"/>
<comment type="subcellular location">
    <subcellularLocation>
        <location evidence="1">Cell membrane</location>
        <topology evidence="1">Multi-pass membrane protein</topology>
    </subcellularLocation>
</comment>